<proteinExistence type="predicted"/>
<feature type="compositionally biased region" description="Basic and acidic residues" evidence="1">
    <location>
        <begin position="204"/>
        <end position="214"/>
    </location>
</feature>
<name>A0A7G2FB68_ARATH</name>
<dbReference type="Pfam" id="PF03732">
    <property type="entry name" value="Retrotrans_gag"/>
    <property type="match status" value="1"/>
</dbReference>
<dbReference type="EMBL" id="LR881470">
    <property type="protein sequence ID" value="CAD5333081.1"/>
    <property type="molecule type" value="Genomic_DNA"/>
</dbReference>
<sequence>MRRETAMREAPEVNVPPRGIPEVVAPLQDPPPPLLHPMQAHVQETTYLDALRYLKDASMEFFSGKSDPIVADNWRKKLERNLDNVWCPQAFRKELAVQYLKDEAQYFPREAIYRMEHEFSKLCQGNMTVRVYEAEFDRLSRFSSRALDEEELVRMFIREMAEATKRVGSHKRTWDNQMREQAHMCVTCGKLHSEVWAGHHARDCKRQQVDRNEEQLPPPPKRPALGRGD</sequence>
<dbReference type="InterPro" id="IPR005162">
    <property type="entry name" value="Retrotrans_gag_dom"/>
</dbReference>
<evidence type="ECO:0000256" key="1">
    <source>
        <dbReference type="SAM" id="MobiDB-lite"/>
    </source>
</evidence>
<dbReference type="AlphaFoldDB" id="A0A7G2FB68"/>
<protein>
    <submittedName>
        <fullName evidence="3">(thale cress) hypothetical protein</fullName>
    </submittedName>
</protein>
<reference evidence="3 4" key="1">
    <citation type="submission" date="2020-09" db="EMBL/GenBank/DDBJ databases">
        <authorList>
            <person name="Ashkenazy H."/>
        </authorList>
    </citation>
    <scope>NUCLEOTIDE SEQUENCE [LARGE SCALE GENOMIC DNA]</scope>
    <source>
        <strain evidence="4">cv. Cdm-0</strain>
    </source>
</reference>
<feature type="region of interest" description="Disordered" evidence="1">
    <location>
        <begin position="1"/>
        <end position="22"/>
    </location>
</feature>
<organism evidence="3 4">
    <name type="scientific">Arabidopsis thaliana</name>
    <name type="common">Mouse-ear cress</name>
    <dbReference type="NCBI Taxonomy" id="3702"/>
    <lineage>
        <taxon>Eukaryota</taxon>
        <taxon>Viridiplantae</taxon>
        <taxon>Streptophyta</taxon>
        <taxon>Embryophyta</taxon>
        <taxon>Tracheophyta</taxon>
        <taxon>Spermatophyta</taxon>
        <taxon>Magnoliopsida</taxon>
        <taxon>eudicotyledons</taxon>
        <taxon>Gunneridae</taxon>
        <taxon>Pentapetalae</taxon>
        <taxon>rosids</taxon>
        <taxon>malvids</taxon>
        <taxon>Brassicales</taxon>
        <taxon>Brassicaceae</taxon>
        <taxon>Camelineae</taxon>
        <taxon>Arabidopsis</taxon>
    </lineage>
</organism>
<feature type="region of interest" description="Disordered" evidence="1">
    <location>
        <begin position="204"/>
        <end position="229"/>
    </location>
</feature>
<evidence type="ECO:0000313" key="4">
    <source>
        <dbReference type="Proteomes" id="UP000516314"/>
    </source>
</evidence>
<evidence type="ECO:0000259" key="2">
    <source>
        <dbReference type="Pfam" id="PF03732"/>
    </source>
</evidence>
<evidence type="ECO:0000313" key="3">
    <source>
        <dbReference type="EMBL" id="CAD5333081.1"/>
    </source>
</evidence>
<accession>A0A7G2FB68</accession>
<feature type="domain" description="Retrotransposon gag" evidence="2">
    <location>
        <begin position="104"/>
        <end position="158"/>
    </location>
</feature>
<feature type="compositionally biased region" description="Basic and acidic residues" evidence="1">
    <location>
        <begin position="1"/>
        <end position="11"/>
    </location>
</feature>
<dbReference type="Proteomes" id="UP000516314">
    <property type="component" value="Chromosome 5"/>
</dbReference>
<gene>
    <name evidence="3" type="ORF">AT9943_LOCUS20457</name>
</gene>